<evidence type="ECO:0000313" key="2">
    <source>
        <dbReference type="EMBL" id="KAJ1648614.1"/>
    </source>
</evidence>
<accession>A0A9W7XNL0</accession>
<comment type="caution">
    <text evidence="2">The sequence shown here is derived from an EMBL/GenBank/DDBJ whole genome shotgun (WGS) entry which is preliminary data.</text>
</comment>
<reference evidence="2" key="1">
    <citation type="submission" date="2022-07" db="EMBL/GenBank/DDBJ databases">
        <title>Phylogenomic reconstructions and comparative analyses of Kickxellomycotina fungi.</title>
        <authorList>
            <person name="Reynolds N.K."/>
            <person name="Stajich J.E."/>
            <person name="Barry K."/>
            <person name="Grigoriev I.V."/>
            <person name="Crous P."/>
            <person name="Smith M.E."/>
        </authorList>
    </citation>
    <scope>NUCLEOTIDE SEQUENCE</scope>
    <source>
        <strain evidence="2">NBRC 105413</strain>
    </source>
</reference>
<organism evidence="2 3">
    <name type="scientific">Coemansia asiatica</name>
    <dbReference type="NCBI Taxonomy" id="1052880"/>
    <lineage>
        <taxon>Eukaryota</taxon>
        <taxon>Fungi</taxon>
        <taxon>Fungi incertae sedis</taxon>
        <taxon>Zoopagomycota</taxon>
        <taxon>Kickxellomycotina</taxon>
        <taxon>Kickxellomycetes</taxon>
        <taxon>Kickxellales</taxon>
        <taxon>Kickxellaceae</taxon>
        <taxon>Coemansia</taxon>
    </lineage>
</organism>
<keyword evidence="3" id="KW-1185">Reference proteome</keyword>
<dbReference type="Proteomes" id="UP001145021">
    <property type="component" value="Unassembled WGS sequence"/>
</dbReference>
<dbReference type="EMBL" id="JANBOH010000002">
    <property type="protein sequence ID" value="KAJ1648614.1"/>
    <property type="molecule type" value="Genomic_DNA"/>
</dbReference>
<proteinExistence type="predicted"/>
<protein>
    <submittedName>
        <fullName evidence="2">Uncharacterized protein</fullName>
    </submittedName>
</protein>
<evidence type="ECO:0000256" key="1">
    <source>
        <dbReference type="SAM" id="MobiDB-lite"/>
    </source>
</evidence>
<gene>
    <name evidence="2" type="ORF">LPJ64_000068</name>
</gene>
<dbReference type="AlphaFoldDB" id="A0A9W7XNL0"/>
<name>A0A9W7XNL0_9FUNG</name>
<feature type="region of interest" description="Disordered" evidence="1">
    <location>
        <begin position="80"/>
        <end position="100"/>
    </location>
</feature>
<sequence length="254" mass="28367">MASANIPKDIHFQLRDEAQGLTYPVSNVTYLFEDDPAPVGADDGALAVVVDFSNDGSRPVNVQSLTSSFMVSEFEWKTNTKSNASEENDDGDEEKKENQSTNELLVKGIALKREKAVDSVPNAESSLMSHRKQFSIIQRDAHALSTRVFIGTKWTRVRPSHIEKIWDAVQEEMHVIIICRSGIFIHSATGYKSIVVDDKIDSGINAPYRTSDIFPVALKDFSAQVSARDLLQINCDLKDIMRYAQSENIGIHFM</sequence>
<evidence type="ECO:0000313" key="3">
    <source>
        <dbReference type="Proteomes" id="UP001145021"/>
    </source>
</evidence>